<comment type="caution">
    <text evidence="2">The sequence shown here is derived from an EMBL/GenBank/DDBJ whole genome shotgun (WGS) entry which is preliminary data.</text>
</comment>
<dbReference type="Proteomes" id="UP000175829">
    <property type="component" value="Unassembled WGS sequence"/>
</dbReference>
<dbReference type="EMBL" id="LJGV01000021">
    <property type="protein sequence ID" value="OEV01981.1"/>
    <property type="molecule type" value="Genomic_DNA"/>
</dbReference>
<accession>A0A1E7KDH4</accession>
<dbReference type="PATRIC" id="fig|943816.4.peg.5381"/>
<dbReference type="InterPro" id="IPR058396">
    <property type="entry name" value="DUF8083"/>
</dbReference>
<protein>
    <recommendedName>
        <fullName evidence="1">DUF8083 domain-containing protein</fullName>
    </recommendedName>
</protein>
<evidence type="ECO:0000313" key="3">
    <source>
        <dbReference type="Proteomes" id="UP000175829"/>
    </source>
</evidence>
<dbReference type="Pfam" id="PF26312">
    <property type="entry name" value="DUF8083"/>
    <property type="match status" value="1"/>
</dbReference>
<evidence type="ECO:0000313" key="2">
    <source>
        <dbReference type="EMBL" id="OEV01981.1"/>
    </source>
</evidence>
<evidence type="ECO:0000259" key="1">
    <source>
        <dbReference type="Pfam" id="PF26312"/>
    </source>
</evidence>
<feature type="domain" description="DUF8083" evidence="1">
    <location>
        <begin position="21"/>
        <end position="298"/>
    </location>
</feature>
<gene>
    <name evidence="2" type="ORF">AN217_01480</name>
</gene>
<reference evidence="2 3" key="1">
    <citation type="journal article" date="2016" name="Front. Microbiol.">
        <title>Comparative Genomics Analysis of Streptomyces Species Reveals Their Adaptation to the Marine Environment and Their Diversity at the Genomic Level.</title>
        <authorList>
            <person name="Tian X."/>
            <person name="Zhang Z."/>
            <person name="Yang T."/>
            <person name="Chen M."/>
            <person name="Li J."/>
            <person name="Chen F."/>
            <person name="Yang J."/>
            <person name="Li W."/>
            <person name="Zhang B."/>
            <person name="Zhang Z."/>
            <person name="Wu J."/>
            <person name="Zhang C."/>
            <person name="Long L."/>
            <person name="Xiao J."/>
        </authorList>
    </citation>
    <scope>NUCLEOTIDE SEQUENCE [LARGE SCALE GENOMIC DNA]</scope>
    <source>
        <strain evidence="2 3">SCSIO M10379</strain>
    </source>
</reference>
<proteinExistence type="predicted"/>
<dbReference type="AlphaFoldDB" id="A0A1E7KDH4"/>
<organism evidence="2 3">
    <name type="scientific">Streptomyces qinglanensis</name>
    <dbReference type="NCBI Taxonomy" id="943816"/>
    <lineage>
        <taxon>Bacteria</taxon>
        <taxon>Bacillati</taxon>
        <taxon>Actinomycetota</taxon>
        <taxon>Actinomycetes</taxon>
        <taxon>Kitasatosporales</taxon>
        <taxon>Streptomycetaceae</taxon>
        <taxon>Streptomyces</taxon>
    </lineage>
</organism>
<name>A0A1E7KDH4_9ACTN</name>
<sequence length="301" mass="34299">MWRRGAWRQCVAENASVVVPYAAYLRVYEPLAAFPEPERSHWIAYAKQRRRPTAQDEIRRALADLIPVPPVAVPVGESAEAFVTEVDGVTCVCPWRTRLRSWQALAALTQAAEDREIDLPQSVLDAALPPVVRRQAVADYEQWRERNPDARPWIRTALWHVPVRWFVLFEDEEREFAKPESGQESGQQFVFRYRTPMVQARRRLARGLKVLREELEEGPLVEGLIDVGRWLEEFHPRSLVELDYGGLAHAIPEEQLAGDRSAADVAEGLAALRAGDGERAGAAYERLTARWRAVRQLQYAS</sequence>